<dbReference type="PANTHER" id="PTHR19970">
    <property type="entry name" value="RIBOSOMAL PROTEIN L39E"/>
    <property type="match status" value="1"/>
</dbReference>
<dbReference type="PANTHER" id="PTHR19970:SF0">
    <property type="entry name" value="LARGE RIBOSOMAL SUBUNIT PROTEIN EL39"/>
    <property type="match status" value="1"/>
</dbReference>
<dbReference type="SUPFAM" id="SSF48662">
    <property type="entry name" value="Ribosomal protein L39e"/>
    <property type="match status" value="1"/>
</dbReference>
<gene>
    <name evidence="9" type="ORF">PANDA_000779</name>
</gene>
<keyword evidence="2" id="KW-0689">Ribosomal protein</keyword>
<comment type="similarity">
    <text evidence="1">Belongs to the eukaryotic ribosomal protein eL39 family.</text>
</comment>
<dbReference type="InParanoid" id="D2GVL8"/>
<sequence length="42" mass="5171">SSHKTFGIERFPARKQKSNRPIPQWIWMKTSHKIRNNSKRRH</sequence>
<evidence type="ECO:0000256" key="6">
    <source>
        <dbReference type="ARBA" id="ARBA00046244"/>
    </source>
</evidence>
<organism evidence="9">
    <name type="scientific">Ailuropoda melanoleuca</name>
    <name type="common">Giant panda</name>
    <dbReference type="NCBI Taxonomy" id="9646"/>
    <lineage>
        <taxon>Eukaryota</taxon>
        <taxon>Metazoa</taxon>
        <taxon>Chordata</taxon>
        <taxon>Craniata</taxon>
        <taxon>Vertebrata</taxon>
        <taxon>Euteleostomi</taxon>
        <taxon>Mammalia</taxon>
        <taxon>Eutheria</taxon>
        <taxon>Laurasiatheria</taxon>
        <taxon>Carnivora</taxon>
        <taxon>Caniformia</taxon>
        <taxon>Ursidae</taxon>
        <taxon>Ailuropoda</taxon>
    </lineage>
</organism>
<name>D2GVL8_AILME</name>
<feature type="non-terminal residue" evidence="9">
    <location>
        <position position="1"/>
    </location>
</feature>
<evidence type="ECO:0000256" key="7">
    <source>
        <dbReference type="ARBA" id="ARBA00046440"/>
    </source>
</evidence>
<dbReference type="InterPro" id="IPR023626">
    <property type="entry name" value="Ribosomal_eL39_dom_sf"/>
</dbReference>
<evidence type="ECO:0000256" key="2">
    <source>
        <dbReference type="ARBA" id="ARBA00022980"/>
    </source>
</evidence>
<accession>D2GVL8</accession>
<evidence type="ECO:0000256" key="4">
    <source>
        <dbReference type="ARBA" id="ARBA00035234"/>
    </source>
</evidence>
<protein>
    <recommendedName>
        <fullName evidence="4">Large ribosomal subunit protein eL39</fullName>
    </recommendedName>
    <alternativeName>
        <fullName evidence="5">60S ribosomal protein L39</fullName>
    </alternativeName>
</protein>
<evidence type="ECO:0000256" key="3">
    <source>
        <dbReference type="ARBA" id="ARBA00023274"/>
    </source>
</evidence>
<comment type="function">
    <text evidence="6">RNA-binding component of the large ribosomal subunit. The ribosome is a large ribonucleoprotein complex responsible for the synthesis of proteins in the cell.</text>
</comment>
<keyword evidence="3" id="KW-0687">Ribonucleoprotein</keyword>
<dbReference type="GO" id="GO:0022625">
    <property type="term" value="C:cytosolic large ribosomal subunit"/>
    <property type="evidence" value="ECO:0007669"/>
    <property type="project" value="TreeGrafter"/>
</dbReference>
<evidence type="ECO:0000256" key="1">
    <source>
        <dbReference type="ARBA" id="ARBA00009339"/>
    </source>
</evidence>
<dbReference type="FunFam" id="1.10.1620.10:FF:000001">
    <property type="entry name" value="60S ribosomal protein-like L39"/>
    <property type="match status" value="1"/>
</dbReference>
<feature type="non-terminal residue" evidence="9">
    <location>
        <position position="42"/>
    </location>
</feature>
<dbReference type="InterPro" id="IPR000077">
    <property type="entry name" value="Ribosomal_eL39"/>
</dbReference>
<dbReference type="Pfam" id="PF00832">
    <property type="entry name" value="Ribosomal_L39"/>
    <property type="match status" value="1"/>
</dbReference>
<dbReference type="AlphaFoldDB" id="D2GVL8"/>
<feature type="region of interest" description="Disordered" evidence="8">
    <location>
        <begin position="1"/>
        <end position="21"/>
    </location>
</feature>
<dbReference type="EMBL" id="GL192351">
    <property type="protein sequence ID" value="EFB26662.1"/>
    <property type="molecule type" value="Genomic_DNA"/>
</dbReference>
<dbReference type="GO" id="GO:0003735">
    <property type="term" value="F:structural constituent of ribosome"/>
    <property type="evidence" value="ECO:0007669"/>
    <property type="project" value="InterPro"/>
</dbReference>
<evidence type="ECO:0000313" key="9">
    <source>
        <dbReference type="EMBL" id="EFB26662.1"/>
    </source>
</evidence>
<reference evidence="9" key="1">
    <citation type="journal article" date="2010" name="Nature">
        <title>The sequence and de novo assembly of the giant panda genome.</title>
        <authorList>
            <person name="Li R."/>
            <person name="Fan W."/>
            <person name="Tian G."/>
            <person name="Zhu H."/>
            <person name="He L."/>
            <person name="Cai J."/>
            <person name="Huang Q."/>
            <person name="Cai Q."/>
            <person name="Li B."/>
            <person name="Bai Y."/>
            <person name="Zhang Z."/>
            <person name="Zhang Y."/>
            <person name="Wang W."/>
            <person name="Li J."/>
            <person name="Wei F."/>
            <person name="Li H."/>
            <person name="Jian M."/>
            <person name="Li J."/>
            <person name="Zhang Z."/>
            <person name="Nielsen R."/>
            <person name="Li D."/>
            <person name="Gu W."/>
            <person name="Yang Z."/>
            <person name="Xuan Z."/>
            <person name="Ryder O.A."/>
            <person name="Leung F.C."/>
            <person name="Zhou Y."/>
            <person name="Cao J."/>
            <person name="Sun X."/>
            <person name="Fu Y."/>
            <person name="Fang X."/>
            <person name="Guo X."/>
            <person name="Wang B."/>
            <person name="Hou R."/>
            <person name="Shen F."/>
            <person name="Mu B."/>
            <person name="Ni P."/>
            <person name="Lin R."/>
            <person name="Qian W."/>
            <person name="Wang G."/>
            <person name="Yu C."/>
            <person name="Nie W."/>
            <person name="Wang J."/>
            <person name="Wu Z."/>
            <person name="Liang H."/>
            <person name="Min J."/>
            <person name="Wu Q."/>
            <person name="Cheng S."/>
            <person name="Ruan J."/>
            <person name="Wang M."/>
            <person name="Shi Z."/>
            <person name="Wen M."/>
            <person name="Liu B."/>
            <person name="Ren X."/>
            <person name="Zheng H."/>
            <person name="Dong D."/>
            <person name="Cook K."/>
            <person name="Shan G."/>
            <person name="Zhang H."/>
            <person name="Kosiol C."/>
            <person name="Xie X."/>
            <person name="Lu Z."/>
            <person name="Zheng H."/>
            <person name="Li Y."/>
            <person name="Steiner C.C."/>
            <person name="Lam T.T."/>
            <person name="Lin S."/>
            <person name="Zhang Q."/>
            <person name="Li G."/>
            <person name="Tian J."/>
            <person name="Gong T."/>
            <person name="Liu H."/>
            <person name="Zhang D."/>
            <person name="Fang L."/>
            <person name="Ye C."/>
            <person name="Zhang J."/>
            <person name="Hu W."/>
            <person name="Xu A."/>
            <person name="Ren Y."/>
            <person name="Zhang G."/>
            <person name="Bruford M.W."/>
            <person name="Li Q."/>
            <person name="Ma L."/>
            <person name="Guo Y."/>
            <person name="An N."/>
            <person name="Hu Y."/>
            <person name="Zheng Y."/>
            <person name="Shi Y."/>
            <person name="Li Z."/>
            <person name="Liu Q."/>
            <person name="Chen Y."/>
            <person name="Zhao J."/>
            <person name="Qu N."/>
            <person name="Zhao S."/>
            <person name="Tian F."/>
            <person name="Wang X."/>
            <person name="Wang H."/>
            <person name="Xu L."/>
            <person name="Liu X."/>
            <person name="Vinar T."/>
            <person name="Wang Y."/>
            <person name="Lam T.W."/>
            <person name="Yiu S.M."/>
            <person name="Liu S."/>
            <person name="Zhang H."/>
            <person name="Li D."/>
            <person name="Huang Y."/>
            <person name="Wang X."/>
            <person name="Yang G."/>
            <person name="Jiang Z."/>
            <person name="Wang J."/>
            <person name="Qin N."/>
            <person name="Li L."/>
            <person name="Li J."/>
            <person name="Bolund L."/>
            <person name="Kristiansen K."/>
            <person name="Wong G.K."/>
            <person name="Olson M."/>
            <person name="Zhang X."/>
            <person name="Li S."/>
            <person name="Yang H."/>
            <person name="Wang J."/>
            <person name="Wang J."/>
        </authorList>
    </citation>
    <scope>NUCLEOTIDE SEQUENCE [LARGE SCALE GENOMIC DNA]</scope>
</reference>
<proteinExistence type="inferred from homology"/>
<dbReference type="GO" id="GO:0006412">
    <property type="term" value="P:translation"/>
    <property type="evidence" value="ECO:0007669"/>
    <property type="project" value="InterPro"/>
</dbReference>
<evidence type="ECO:0000256" key="5">
    <source>
        <dbReference type="ARBA" id="ARBA00035339"/>
    </source>
</evidence>
<comment type="subunit">
    <text evidence="7">Component of the large ribosomal subunit. Interacts with IMPACT.</text>
</comment>
<dbReference type="Gene3D" id="1.10.1620.10">
    <property type="entry name" value="Ribosomal protein L39e"/>
    <property type="match status" value="1"/>
</dbReference>
<evidence type="ECO:0000256" key="8">
    <source>
        <dbReference type="SAM" id="MobiDB-lite"/>
    </source>
</evidence>